<dbReference type="EMBL" id="BKCJ010001867">
    <property type="protein sequence ID" value="GEU44591.1"/>
    <property type="molecule type" value="Genomic_DNA"/>
</dbReference>
<name>A0A6L2K5A9_TANCI</name>
<protein>
    <submittedName>
        <fullName evidence="2">Zinc knuckle CX2CX4HX4C</fullName>
    </submittedName>
</protein>
<feature type="region of interest" description="Disordered" evidence="1">
    <location>
        <begin position="1"/>
        <end position="44"/>
    </location>
</feature>
<feature type="non-terminal residue" evidence="2">
    <location>
        <position position="263"/>
    </location>
</feature>
<comment type="caution">
    <text evidence="2">The sequence shown here is derived from an EMBL/GenBank/DDBJ whole genome shotgun (WGS) entry which is preliminary data.</text>
</comment>
<reference evidence="2" key="1">
    <citation type="journal article" date="2019" name="Sci. Rep.">
        <title>Draft genome of Tanacetum cinerariifolium, the natural source of mosquito coil.</title>
        <authorList>
            <person name="Yamashiro T."/>
            <person name="Shiraishi A."/>
            <person name="Satake H."/>
            <person name="Nakayama K."/>
        </authorList>
    </citation>
    <scope>NUCLEOTIDE SEQUENCE</scope>
</reference>
<dbReference type="AlphaFoldDB" id="A0A6L2K5A9"/>
<gene>
    <name evidence="2" type="ORF">Tci_016569</name>
</gene>
<evidence type="ECO:0000256" key="1">
    <source>
        <dbReference type="SAM" id="MobiDB-lite"/>
    </source>
</evidence>
<feature type="compositionally biased region" description="Pro residues" evidence="1">
    <location>
        <begin position="18"/>
        <end position="42"/>
    </location>
</feature>
<proteinExistence type="predicted"/>
<organism evidence="2">
    <name type="scientific">Tanacetum cinerariifolium</name>
    <name type="common">Dalmatian daisy</name>
    <name type="synonym">Chrysanthemum cinerariifolium</name>
    <dbReference type="NCBI Taxonomy" id="118510"/>
    <lineage>
        <taxon>Eukaryota</taxon>
        <taxon>Viridiplantae</taxon>
        <taxon>Streptophyta</taxon>
        <taxon>Embryophyta</taxon>
        <taxon>Tracheophyta</taxon>
        <taxon>Spermatophyta</taxon>
        <taxon>Magnoliopsida</taxon>
        <taxon>eudicotyledons</taxon>
        <taxon>Gunneridae</taxon>
        <taxon>Pentapetalae</taxon>
        <taxon>asterids</taxon>
        <taxon>campanulids</taxon>
        <taxon>Asterales</taxon>
        <taxon>Asteraceae</taxon>
        <taxon>Asteroideae</taxon>
        <taxon>Anthemideae</taxon>
        <taxon>Anthemidinae</taxon>
        <taxon>Tanacetum</taxon>
    </lineage>
</organism>
<accession>A0A6L2K5A9</accession>
<feature type="compositionally biased region" description="Polar residues" evidence="1">
    <location>
        <begin position="1"/>
        <end position="13"/>
    </location>
</feature>
<evidence type="ECO:0000313" key="2">
    <source>
        <dbReference type="EMBL" id="GEU44591.1"/>
    </source>
</evidence>
<sequence>MSPNNPYVSTMDNWPSGPSNPSPPPRVSRPPPGFQNPPPEFEPLPLTQPLFVNINNNTSHLHKNAPPLENIHHPPLNLKSQDFPNPLNILDFVHPNDMPHLHNMFCQLMKSGDTSVPTLRSCLKASRIQNIDGIVMGKDGNPLKPMRKPSMNATVQRMNSFASVVQNQHSKQVVKIKERRNNEKVDGAAVAIPLEAVEAVSSRFINILYGYFIGNRLAFPIAKNYVKNAWAKYGLKCIQLHEEFFLLQFDTKDGMESVLENRP</sequence>